<name>A0A5J6FG82_9ACTN</name>
<dbReference type="KEGG" id="snk:CP967_20015"/>
<dbReference type="AlphaFoldDB" id="A0A5J6FG82"/>
<feature type="region of interest" description="Disordered" evidence="1">
    <location>
        <begin position="54"/>
        <end position="80"/>
    </location>
</feature>
<accession>A0A5J6FG82</accession>
<evidence type="ECO:0000313" key="3">
    <source>
        <dbReference type="Proteomes" id="UP000326178"/>
    </source>
</evidence>
<sequence>MIKVPTVGGRDGVSVLGRDVDRLHGELEGLRRDVGEVLALPHAVALPAVDLEAGDGLGGEPGRCPSSGRGRRRKGTRQETAIPLRSASWWGRSLSSRRMTSWPL</sequence>
<protein>
    <submittedName>
        <fullName evidence="2">Uncharacterized protein</fullName>
    </submittedName>
</protein>
<reference evidence="2 3" key="1">
    <citation type="submission" date="2017-09" db="EMBL/GenBank/DDBJ databases">
        <authorList>
            <person name="Lee N."/>
            <person name="Cho B.-K."/>
        </authorList>
    </citation>
    <scope>NUCLEOTIDE SEQUENCE [LARGE SCALE GENOMIC DNA]</scope>
    <source>
        <strain evidence="2 3">ATCC 12769</strain>
    </source>
</reference>
<dbReference type="Proteomes" id="UP000326178">
    <property type="component" value="Chromosome"/>
</dbReference>
<gene>
    <name evidence="2" type="ORF">CP967_20015</name>
</gene>
<proteinExistence type="predicted"/>
<keyword evidence="3" id="KW-1185">Reference proteome</keyword>
<dbReference type="EMBL" id="CP023702">
    <property type="protein sequence ID" value="QEU73975.1"/>
    <property type="molecule type" value="Genomic_DNA"/>
</dbReference>
<evidence type="ECO:0000256" key="1">
    <source>
        <dbReference type="SAM" id="MobiDB-lite"/>
    </source>
</evidence>
<organism evidence="2 3">
    <name type="scientific">Streptomyces nitrosporeus</name>
    <dbReference type="NCBI Taxonomy" id="28894"/>
    <lineage>
        <taxon>Bacteria</taxon>
        <taxon>Bacillati</taxon>
        <taxon>Actinomycetota</taxon>
        <taxon>Actinomycetes</taxon>
        <taxon>Kitasatosporales</taxon>
        <taxon>Streptomycetaceae</taxon>
        <taxon>Streptomyces</taxon>
    </lineage>
</organism>
<evidence type="ECO:0000313" key="2">
    <source>
        <dbReference type="EMBL" id="QEU73975.1"/>
    </source>
</evidence>